<keyword evidence="2" id="KW-1133">Transmembrane helix</keyword>
<dbReference type="SMART" id="SM00304">
    <property type="entry name" value="HAMP"/>
    <property type="match status" value="1"/>
</dbReference>
<keyword evidence="1" id="KW-0175">Coiled coil</keyword>
<evidence type="ECO:0000256" key="2">
    <source>
        <dbReference type="SAM" id="Phobius"/>
    </source>
</evidence>
<evidence type="ECO:0000256" key="1">
    <source>
        <dbReference type="SAM" id="Coils"/>
    </source>
</evidence>
<evidence type="ECO:0000313" key="5">
    <source>
        <dbReference type="Proteomes" id="UP001431221"/>
    </source>
</evidence>
<feature type="coiled-coil region" evidence="1">
    <location>
        <begin position="137"/>
        <end position="164"/>
    </location>
</feature>
<evidence type="ECO:0000313" key="4">
    <source>
        <dbReference type="EMBL" id="MCK7613658.1"/>
    </source>
</evidence>
<dbReference type="PROSITE" id="PS50885">
    <property type="entry name" value="HAMP"/>
    <property type="match status" value="1"/>
</dbReference>
<sequence>MAQAYIDGGPEAGNKMMSDFDAVTQKIGEDVEGMLEAKNKAVEAILTNLKEEVQAEHQVADMNTYFTIAFVILLAVAMAGNFVVLTRRVMRPLDKIVESIRQIGAGLYDQPIDFANRPDEVGEIGAALCAFQENGLKREQFERLENTNRERERLRQNHMETVLNDYRDVRSSLNFYT</sequence>
<dbReference type="Proteomes" id="UP001431221">
    <property type="component" value="Unassembled WGS sequence"/>
</dbReference>
<keyword evidence="2" id="KW-0472">Membrane</keyword>
<proteinExistence type="predicted"/>
<protein>
    <submittedName>
        <fullName evidence="4">HAMP domain-containing protein</fullName>
    </submittedName>
</protein>
<reference evidence="4" key="1">
    <citation type="submission" date="2022-04" db="EMBL/GenBank/DDBJ databases">
        <title>Roseibium sp. CAU 1639 isolated from mud.</title>
        <authorList>
            <person name="Kim W."/>
        </authorList>
    </citation>
    <scope>NUCLEOTIDE SEQUENCE</scope>
    <source>
        <strain evidence="4">CAU 1639</strain>
    </source>
</reference>
<evidence type="ECO:0000259" key="3">
    <source>
        <dbReference type="PROSITE" id="PS50885"/>
    </source>
</evidence>
<keyword evidence="2" id="KW-0812">Transmembrane</keyword>
<keyword evidence="5" id="KW-1185">Reference proteome</keyword>
<dbReference type="SUPFAM" id="SSF158472">
    <property type="entry name" value="HAMP domain-like"/>
    <property type="match status" value="1"/>
</dbReference>
<dbReference type="RefSeq" id="WP_248155741.1">
    <property type="nucleotide sequence ID" value="NZ_JALNMJ010000010.1"/>
</dbReference>
<dbReference type="InterPro" id="IPR003660">
    <property type="entry name" value="HAMP_dom"/>
</dbReference>
<dbReference type="Pfam" id="PF00672">
    <property type="entry name" value="HAMP"/>
    <property type="match status" value="1"/>
</dbReference>
<organism evidence="4 5">
    <name type="scientific">Roseibium sediminicola</name>
    <dbReference type="NCBI Taxonomy" id="2933272"/>
    <lineage>
        <taxon>Bacteria</taxon>
        <taxon>Pseudomonadati</taxon>
        <taxon>Pseudomonadota</taxon>
        <taxon>Alphaproteobacteria</taxon>
        <taxon>Hyphomicrobiales</taxon>
        <taxon>Stappiaceae</taxon>
        <taxon>Roseibium</taxon>
    </lineage>
</organism>
<feature type="domain" description="HAMP" evidence="3">
    <location>
        <begin position="87"/>
        <end position="140"/>
    </location>
</feature>
<dbReference type="CDD" id="cd06225">
    <property type="entry name" value="HAMP"/>
    <property type="match status" value="1"/>
</dbReference>
<accession>A0ABT0GW33</accession>
<dbReference type="EMBL" id="JALNMJ010000010">
    <property type="protein sequence ID" value="MCK7613658.1"/>
    <property type="molecule type" value="Genomic_DNA"/>
</dbReference>
<comment type="caution">
    <text evidence="4">The sequence shown here is derived from an EMBL/GenBank/DDBJ whole genome shotgun (WGS) entry which is preliminary data.</text>
</comment>
<feature type="transmembrane region" description="Helical" evidence="2">
    <location>
        <begin position="65"/>
        <end position="85"/>
    </location>
</feature>
<name>A0ABT0GW33_9HYPH</name>
<dbReference type="Gene3D" id="6.10.340.10">
    <property type="match status" value="1"/>
</dbReference>
<gene>
    <name evidence="4" type="ORF">M0H32_15915</name>
</gene>